<dbReference type="EMBL" id="BARV01001210">
    <property type="protein sequence ID" value="GAH93359.1"/>
    <property type="molecule type" value="Genomic_DNA"/>
</dbReference>
<keyword evidence="1" id="KW-0812">Transmembrane</keyword>
<feature type="non-terminal residue" evidence="2">
    <location>
        <position position="173"/>
    </location>
</feature>
<accession>X1KT77</accession>
<reference evidence="2" key="1">
    <citation type="journal article" date="2014" name="Front. Microbiol.">
        <title>High frequency of phylogenetically diverse reductive dehalogenase-homologous genes in deep subseafloor sedimentary metagenomes.</title>
        <authorList>
            <person name="Kawai M."/>
            <person name="Futagami T."/>
            <person name="Toyoda A."/>
            <person name="Takaki Y."/>
            <person name="Nishi S."/>
            <person name="Hori S."/>
            <person name="Arai W."/>
            <person name="Tsubouchi T."/>
            <person name="Morono Y."/>
            <person name="Uchiyama I."/>
            <person name="Ito T."/>
            <person name="Fujiyama A."/>
            <person name="Inagaki F."/>
            <person name="Takami H."/>
        </authorList>
    </citation>
    <scope>NUCLEOTIDE SEQUENCE</scope>
    <source>
        <strain evidence="2">Expedition CK06-06</strain>
    </source>
</reference>
<comment type="caution">
    <text evidence="2">The sequence shown here is derived from an EMBL/GenBank/DDBJ whole genome shotgun (WGS) entry which is preliminary data.</text>
</comment>
<proteinExistence type="predicted"/>
<organism evidence="2">
    <name type="scientific">marine sediment metagenome</name>
    <dbReference type="NCBI Taxonomy" id="412755"/>
    <lineage>
        <taxon>unclassified sequences</taxon>
        <taxon>metagenomes</taxon>
        <taxon>ecological metagenomes</taxon>
    </lineage>
</organism>
<sequence length="173" mass="20218">MSKDFKLSFEIVIKFLVIFLILSFFNLFINCKLVEEVEGPEEITKDTKEPTEETKLEKVEEPVDLELWLSSEFLGDNEKIEHRVLDERLKKFRDKNSEINLIVETIPKEDMDSKIEKTFQIARDNLPDLSLIYDFSIVVEDKIAKPIDDLISDDRKNDMFPFAIDGRTIDGRA</sequence>
<dbReference type="Gene3D" id="3.40.190.10">
    <property type="entry name" value="Periplasmic binding protein-like II"/>
    <property type="match status" value="1"/>
</dbReference>
<protein>
    <submittedName>
        <fullName evidence="2">Uncharacterized protein</fullName>
    </submittedName>
</protein>
<dbReference type="AlphaFoldDB" id="X1KT77"/>
<keyword evidence="1" id="KW-0472">Membrane</keyword>
<evidence type="ECO:0000256" key="1">
    <source>
        <dbReference type="SAM" id="Phobius"/>
    </source>
</evidence>
<feature type="transmembrane region" description="Helical" evidence="1">
    <location>
        <begin position="12"/>
        <end position="29"/>
    </location>
</feature>
<gene>
    <name evidence="2" type="ORF">S06H3_03651</name>
</gene>
<evidence type="ECO:0000313" key="2">
    <source>
        <dbReference type="EMBL" id="GAH93359.1"/>
    </source>
</evidence>
<keyword evidence="1" id="KW-1133">Transmembrane helix</keyword>
<dbReference type="SUPFAM" id="SSF53850">
    <property type="entry name" value="Periplasmic binding protein-like II"/>
    <property type="match status" value="1"/>
</dbReference>
<name>X1KT77_9ZZZZ</name>